<feature type="compositionally biased region" description="Pro residues" evidence="1">
    <location>
        <begin position="352"/>
        <end position="366"/>
    </location>
</feature>
<dbReference type="Proteomes" id="UP001367676">
    <property type="component" value="Unassembled WGS sequence"/>
</dbReference>
<reference evidence="2 3" key="1">
    <citation type="submission" date="2024-03" db="EMBL/GenBank/DDBJ databases">
        <title>Adaptation during the transition from Ophiocordyceps entomopathogen to insect associate is accompanied by gene loss and intensified selection.</title>
        <authorList>
            <person name="Ward C.M."/>
            <person name="Onetto C.A."/>
            <person name="Borneman A.R."/>
        </authorList>
    </citation>
    <scope>NUCLEOTIDE SEQUENCE [LARGE SCALE GENOMIC DNA]</scope>
    <source>
        <strain evidence="2">AWRI1</strain>
        <tissue evidence="2">Single Adult Female</tissue>
    </source>
</reference>
<accession>A0AAN9Y3G7</accession>
<evidence type="ECO:0000313" key="3">
    <source>
        <dbReference type="Proteomes" id="UP001367676"/>
    </source>
</evidence>
<gene>
    <name evidence="2" type="ORF">V9T40_002059</name>
</gene>
<dbReference type="EMBL" id="JBBCAQ010000022">
    <property type="protein sequence ID" value="KAK7590446.1"/>
    <property type="molecule type" value="Genomic_DNA"/>
</dbReference>
<name>A0AAN9Y3G7_9HEMI</name>
<feature type="region of interest" description="Disordered" evidence="1">
    <location>
        <begin position="1"/>
        <end position="40"/>
    </location>
</feature>
<keyword evidence="3" id="KW-1185">Reference proteome</keyword>
<dbReference type="AlphaFoldDB" id="A0AAN9Y3G7"/>
<protein>
    <submittedName>
        <fullName evidence="2">Uncharacterized protein</fullName>
    </submittedName>
</protein>
<proteinExistence type="predicted"/>
<evidence type="ECO:0000256" key="1">
    <source>
        <dbReference type="SAM" id="MobiDB-lite"/>
    </source>
</evidence>
<feature type="region of interest" description="Disordered" evidence="1">
    <location>
        <begin position="313"/>
        <end position="366"/>
    </location>
</feature>
<sequence length="366" mass="41852">MQPNPSKQDFFRQSIMNQNGGDQPQHPIIPPPKQMESGTSAPQCRMSIANSIDGDVHDMHNLHTPLSTSSKNLSLHANSLVQSFEMVDQIKYSPDHSNRGHPTLPGLAKPTQPAPSTPEESNQRAEVSRYRYTITASMEMVHMTQRMLKDKSHPPNMDKLEVHRDMMVLYLATLKTKPIALTQAEFDEALPVVHTVQMCVFNVNMYIMKKAHRQPPELADIATTSPPQRNELNNITKKKIDHFVKVILDIDHRWKKVDMVLRENNDKICYHERQRESMIIDREDIRREMKAIDSALKRELYMDLAQFRPRYMNKAQTQPPRTYTSSGKQIKPPHTRTVHMVPNNTVSSSDSPSPPPPPITSPPPLQ</sequence>
<comment type="caution">
    <text evidence="2">The sequence shown here is derived from an EMBL/GenBank/DDBJ whole genome shotgun (WGS) entry which is preliminary data.</text>
</comment>
<feature type="compositionally biased region" description="Polar residues" evidence="1">
    <location>
        <begin position="314"/>
        <end position="328"/>
    </location>
</feature>
<feature type="region of interest" description="Disordered" evidence="1">
    <location>
        <begin position="92"/>
        <end position="127"/>
    </location>
</feature>
<organism evidence="2 3">
    <name type="scientific">Parthenolecanium corni</name>
    <dbReference type="NCBI Taxonomy" id="536013"/>
    <lineage>
        <taxon>Eukaryota</taxon>
        <taxon>Metazoa</taxon>
        <taxon>Ecdysozoa</taxon>
        <taxon>Arthropoda</taxon>
        <taxon>Hexapoda</taxon>
        <taxon>Insecta</taxon>
        <taxon>Pterygota</taxon>
        <taxon>Neoptera</taxon>
        <taxon>Paraneoptera</taxon>
        <taxon>Hemiptera</taxon>
        <taxon>Sternorrhyncha</taxon>
        <taxon>Coccoidea</taxon>
        <taxon>Coccidae</taxon>
        <taxon>Parthenolecanium</taxon>
    </lineage>
</organism>
<evidence type="ECO:0000313" key="2">
    <source>
        <dbReference type="EMBL" id="KAK7590446.1"/>
    </source>
</evidence>